<accession>A0A2U2BBA7</accession>
<dbReference type="Proteomes" id="UP000244956">
    <property type="component" value="Unassembled WGS sequence"/>
</dbReference>
<name>A0A2U2BBA7_9BACT</name>
<gene>
    <name evidence="1" type="ORF">DDZ16_05215</name>
</gene>
<comment type="caution">
    <text evidence="1">The sequence shown here is derived from an EMBL/GenBank/DDBJ whole genome shotgun (WGS) entry which is preliminary data.</text>
</comment>
<dbReference type="AlphaFoldDB" id="A0A2U2BBA7"/>
<organism evidence="1 2">
    <name type="scientific">Marinilabilia rubra</name>
    <dbReference type="NCBI Taxonomy" id="2162893"/>
    <lineage>
        <taxon>Bacteria</taxon>
        <taxon>Pseudomonadati</taxon>
        <taxon>Bacteroidota</taxon>
        <taxon>Bacteroidia</taxon>
        <taxon>Marinilabiliales</taxon>
        <taxon>Marinilabiliaceae</taxon>
        <taxon>Marinilabilia</taxon>
    </lineage>
</organism>
<dbReference type="Pfam" id="PF14052">
    <property type="entry name" value="Caps_assemb_Wzi"/>
    <property type="match status" value="1"/>
</dbReference>
<proteinExistence type="predicted"/>
<sequence>MSKLYPGFFSFVFFLFFSTGHFGFVSSVKAQSVPVHIDNTGIYTFIDELANIGVIEVNSLVKPYSRKDIAEWLVTASATEGLTTRQREEIEFYLRDFGKELSNEWPVNKRFDIFYYSDSVFRLTANPILGLELFSSGGEMAYHRFNGGEIHGTIGEHFGFYGSLRDNYESEILGGPAYLIDRRGAVYKGDEVEQDYSEARGGISWTWDWGEIGLHKDHYTWGHGYNGANILSGNTPSHAFLSLNIKPVSWFELNYMHGWLVSEVVDSLRSFGYYDGTREVFADKYLAANFMTVRPLKGLNVSFGNSIIYADTKINPAFLVPFIFFKSVDHTYNGASNEVGQNAQMFFDISSRQINHLHLYSTFFVDEISFNRMFDSKQNSNYVSAKLGARLSELPAGFAFTMEYTRTNPMVYQHKIPTTPWTSNQYSMGHYLKDNSDEVFLEVQYKPIRGVKLQLSYTKIRKGEDYQAILVEGNEESYPEVNMEEPRWGLPFMDAVRFEMQKIEFKGSWQVINDGYVFLSLANKDISGPDREKYYPPYFLEGDFTGRFGVNFGF</sequence>
<keyword evidence="2" id="KW-1185">Reference proteome</keyword>
<evidence type="ECO:0000313" key="2">
    <source>
        <dbReference type="Proteomes" id="UP000244956"/>
    </source>
</evidence>
<dbReference type="RefSeq" id="WP_109263381.1">
    <property type="nucleotide sequence ID" value="NZ_QEWP01000003.1"/>
</dbReference>
<dbReference type="Gene3D" id="2.40.160.130">
    <property type="entry name" value="Capsule assembly protein Wzi"/>
    <property type="match status" value="1"/>
</dbReference>
<protein>
    <recommendedName>
        <fullName evidence="3">Capsule assembly Wzi family protein</fullName>
    </recommendedName>
</protein>
<dbReference type="OrthoDB" id="9815228at2"/>
<evidence type="ECO:0000313" key="1">
    <source>
        <dbReference type="EMBL" id="PWE00341.1"/>
    </source>
</evidence>
<dbReference type="EMBL" id="QEWP01000003">
    <property type="protein sequence ID" value="PWE00341.1"/>
    <property type="molecule type" value="Genomic_DNA"/>
</dbReference>
<reference evidence="1 2" key="1">
    <citation type="submission" date="2018-05" db="EMBL/GenBank/DDBJ databases">
        <title>Marinilabilia rubrum sp. nov., isolated from saltern sediment.</title>
        <authorList>
            <person name="Zhang R."/>
        </authorList>
    </citation>
    <scope>NUCLEOTIDE SEQUENCE [LARGE SCALE GENOMIC DNA]</scope>
    <source>
        <strain evidence="1 2">WTE16</strain>
    </source>
</reference>
<evidence type="ECO:0008006" key="3">
    <source>
        <dbReference type="Google" id="ProtNLM"/>
    </source>
</evidence>
<dbReference type="InterPro" id="IPR038636">
    <property type="entry name" value="Wzi_sf"/>
</dbReference>
<dbReference type="InterPro" id="IPR026950">
    <property type="entry name" value="Caps_assemb_Wzi"/>
</dbReference>